<dbReference type="AlphaFoldDB" id="A0A323URQ2"/>
<name>A0A323URQ2_9RHOO</name>
<dbReference type="OrthoDB" id="8442777at2"/>
<dbReference type="Pfam" id="PF04336">
    <property type="entry name" value="ACP_PD"/>
    <property type="match status" value="1"/>
</dbReference>
<evidence type="ECO:0000256" key="3">
    <source>
        <dbReference type="ARBA" id="ARBA00023098"/>
    </source>
</evidence>
<dbReference type="RefSeq" id="WP_110529228.1">
    <property type="nucleotide sequence ID" value="NZ_QKOE01000024.1"/>
</dbReference>
<evidence type="ECO:0000313" key="5">
    <source>
        <dbReference type="Proteomes" id="UP000248259"/>
    </source>
</evidence>
<dbReference type="EMBL" id="QKOE01000024">
    <property type="protein sequence ID" value="PZA14683.1"/>
    <property type="molecule type" value="Genomic_DNA"/>
</dbReference>
<evidence type="ECO:0000256" key="2">
    <source>
        <dbReference type="ARBA" id="ARBA00022801"/>
    </source>
</evidence>
<accession>A0A323URQ2</accession>
<dbReference type="PANTHER" id="PTHR38764:SF1">
    <property type="entry name" value="ACYL CARRIER PROTEIN PHOSPHODIESTERASE"/>
    <property type="match status" value="1"/>
</dbReference>
<protein>
    <recommendedName>
        <fullName evidence="6">ACP phosphodiesterase</fullName>
    </recommendedName>
</protein>
<comment type="caution">
    <text evidence="4">The sequence shown here is derived from an EMBL/GenBank/DDBJ whole genome shotgun (WGS) entry which is preliminary data.</text>
</comment>
<dbReference type="GO" id="GO:0008770">
    <property type="term" value="F:[acyl-carrier-protein] phosphodiesterase activity"/>
    <property type="evidence" value="ECO:0007669"/>
    <property type="project" value="InterPro"/>
</dbReference>
<dbReference type="InterPro" id="IPR007431">
    <property type="entry name" value="ACP_PD"/>
</dbReference>
<keyword evidence="1" id="KW-0444">Lipid biosynthesis</keyword>
<evidence type="ECO:0008006" key="6">
    <source>
        <dbReference type="Google" id="ProtNLM"/>
    </source>
</evidence>
<reference evidence="4 5" key="1">
    <citation type="submission" date="2018-06" db="EMBL/GenBank/DDBJ databases">
        <title>Azoarcus communis strain SWub3 genome.</title>
        <authorList>
            <person name="Zorraquino Salvo V."/>
            <person name="Toubiana D."/>
            <person name="Blumwald E."/>
        </authorList>
    </citation>
    <scope>NUCLEOTIDE SEQUENCE [LARGE SCALE GENOMIC DNA]</scope>
    <source>
        <strain evidence="4 5">SWub3</strain>
    </source>
</reference>
<dbReference type="Proteomes" id="UP000248259">
    <property type="component" value="Unassembled WGS sequence"/>
</dbReference>
<sequence>MNFLAHLHLAYLTGTSPVGNLLGDFVKGPVPDALPSSIATGIRLHRSIDGFTDAHPEHRAAVRAFEAPWRRYGGILVDVLYDHLLSRHWARFEVLPMRTFLDNHYQALFDYDAGRAGHAPALPPVLIRMAEQDWLSSYAEVADVQRALDGIGRRLRQPVPLGDGVGSLDQARWMALEAGFLRFYPELMAFAVKEASTGERGESHG</sequence>
<dbReference type="PIRSF" id="PIRSF011489">
    <property type="entry name" value="DUF479"/>
    <property type="match status" value="1"/>
</dbReference>
<proteinExistence type="predicted"/>
<gene>
    <name evidence="4" type="ORF">DNK49_20520</name>
</gene>
<organism evidence="4 5">
    <name type="scientific">Parazoarcus communis SWub3 = DSM 12120</name>
    <dbReference type="NCBI Taxonomy" id="1121029"/>
    <lineage>
        <taxon>Bacteria</taxon>
        <taxon>Pseudomonadati</taxon>
        <taxon>Pseudomonadota</taxon>
        <taxon>Betaproteobacteria</taxon>
        <taxon>Rhodocyclales</taxon>
        <taxon>Zoogloeaceae</taxon>
        <taxon>Parazoarcus</taxon>
    </lineage>
</organism>
<evidence type="ECO:0000313" key="4">
    <source>
        <dbReference type="EMBL" id="PZA14683.1"/>
    </source>
</evidence>
<keyword evidence="5" id="KW-1185">Reference proteome</keyword>
<dbReference type="PANTHER" id="PTHR38764">
    <property type="entry name" value="ACYL CARRIER PROTEIN PHOSPHODIESTERASE"/>
    <property type="match status" value="1"/>
</dbReference>
<keyword evidence="3" id="KW-0443">Lipid metabolism</keyword>
<dbReference type="GO" id="GO:0006633">
    <property type="term" value="P:fatty acid biosynthetic process"/>
    <property type="evidence" value="ECO:0007669"/>
    <property type="project" value="InterPro"/>
</dbReference>
<keyword evidence="2" id="KW-0378">Hydrolase</keyword>
<evidence type="ECO:0000256" key="1">
    <source>
        <dbReference type="ARBA" id="ARBA00022516"/>
    </source>
</evidence>